<feature type="compositionally biased region" description="Polar residues" evidence="4">
    <location>
        <begin position="11"/>
        <end position="21"/>
    </location>
</feature>
<proteinExistence type="inferred from homology"/>
<evidence type="ECO:0000313" key="5">
    <source>
        <dbReference type="EMBL" id="MCC2165784.1"/>
    </source>
</evidence>
<comment type="caution">
    <text evidence="5">The sequence shown here is derived from an EMBL/GenBank/DDBJ whole genome shotgun (WGS) entry which is preliminary data.</text>
</comment>
<dbReference type="AlphaFoldDB" id="A0AAE3DKW3"/>
<dbReference type="EMBL" id="JAJEPU010000052">
    <property type="protein sequence ID" value="MCC2165784.1"/>
    <property type="molecule type" value="Genomic_DNA"/>
</dbReference>
<keyword evidence="3" id="KW-0175">Coiled coil</keyword>
<reference evidence="5" key="1">
    <citation type="submission" date="2021-10" db="EMBL/GenBank/DDBJ databases">
        <title>Anaerobic single-cell dispensing facilitates the cultivation of human gut bacteria.</title>
        <authorList>
            <person name="Afrizal A."/>
        </authorList>
    </citation>
    <scope>NUCLEOTIDE SEQUENCE</scope>
    <source>
        <strain evidence="5">CLA-AA-H274</strain>
    </source>
</reference>
<evidence type="ECO:0000256" key="3">
    <source>
        <dbReference type="SAM" id="Coils"/>
    </source>
</evidence>
<gene>
    <name evidence="5" type="ORF">LKD32_13050</name>
</gene>
<organism evidence="5 6">
    <name type="scientific">Brotaphodocola catenula</name>
    <dbReference type="NCBI Taxonomy" id="2885361"/>
    <lineage>
        <taxon>Bacteria</taxon>
        <taxon>Bacillati</taxon>
        <taxon>Bacillota</taxon>
        <taxon>Clostridia</taxon>
        <taxon>Lachnospirales</taxon>
        <taxon>Lachnospiraceae</taxon>
        <taxon>Brotaphodocola</taxon>
    </lineage>
</organism>
<name>A0AAE3DKW3_9FIRM</name>
<sequence>MSEEKDKKNASENPESMAQESQEVKSPALTLNPDEVEYDMSFMEPSLKEKGLEGEADSSGATAGAVDESMLSDEEKKQVEAFVKQIDISNVKMVNSYGASAQRGISRFSTSITANVKTKEFGEVGDSLRELRVAIGSTNAPAEKKGLFGWLRKGKQKVTYLIANYESAEANIKKIEKDLQRHQQVLTKDVFVFDQMYDMNLEFYKELTMYIIAGKKALVLARNTKLVELREKSVRTGDQLDVQLYRDYEDACVRFEKRIFDLETTRLVSIHMAPQIRLLQNADQEIVDKLRSDIINTIPLWRNQMVLALGIEHARKALSAQSAVDEMTNEMFRRNAETLRQGAIDAAQASERGIVDVETLRKVNADVIASINEVVKIHEEGSRRREQAQQELAKIEDELKQALLEAGSR</sequence>
<feature type="compositionally biased region" description="Basic and acidic residues" evidence="4">
    <location>
        <begin position="1"/>
        <end position="10"/>
    </location>
</feature>
<comment type="similarity">
    <text evidence="1 2">Belongs to the TelA family.</text>
</comment>
<dbReference type="Pfam" id="PF05816">
    <property type="entry name" value="TelA"/>
    <property type="match status" value="1"/>
</dbReference>
<evidence type="ECO:0000256" key="2">
    <source>
        <dbReference type="PIRNR" id="PIRNR026508"/>
    </source>
</evidence>
<dbReference type="Proteomes" id="UP001198962">
    <property type="component" value="Unassembled WGS sequence"/>
</dbReference>
<protein>
    <submittedName>
        <fullName evidence="5">Toxic anion resistance protein</fullName>
    </submittedName>
</protein>
<dbReference type="RefSeq" id="WP_308451997.1">
    <property type="nucleotide sequence ID" value="NZ_JAJEPU010000052.1"/>
</dbReference>
<dbReference type="PANTHER" id="PTHR38432">
    <property type="entry name" value="TELA-LIKE PROTEIN SAOUHSC_01408"/>
    <property type="match status" value="1"/>
</dbReference>
<evidence type="ECO:0000256" key="1">
    <source>
        <dbReference type="ARBA" id="ARBA00005541"/>
    </source>
</evidence>
<keyword evidence="6" id="KW-1185">Reference proteome</keyword>
<evidence type="ECO:0000313" key="6">
    <source>
        <dbReference type="Proteomes" id="UP001198962"/>
    </source>
</evidence>
<feature type="coiled-coil region" evidence="3">
    <location>
        <begin position="158"/>
        <end position="185"/>
    </location>
</feature>
<dbReference type="PANTHER" id="PTHR38432:SF1">
    <property type="entry name" value="TELA-LIKE PROTEIN SAOUHSC_01408"/>
    <property type="match status" value="1"/>
</dbReference>
<dbReference type="InterPro" id="IPR008863">
    <property type="entry name" value="Toxic_anion-R_TelA"/>
</dbReference>
<feature type="region of interest" description="Disordered" evidence="4">
    <location>
        <begin position="1"/>
        <end position="72"/>
    </location>
</feature>
<evidence type="ECO:0000256" key="4">
    <source>
        <dbReference type="SAM" id="MobiDB-lite"/>
    </source>
</evidence>
<accession>A0AAE3DKW3</accession>
<feature type="coiled-coil region" evidence="3">
    <location>
        <begin position="378"/>
        <end position="405"/>
    </location>
</feature>
<dbReference type="PIRSF" id="PIRSF026508">
    <property type="entry name" value="TelA"/>
    <property type="match status" value="1"/>
</dbReference>